<dbReference type="Proteomes" id="UP000001351">
    <property type="component" value="Chromosome"/>
</dbReference>
<dbReference type="EMBL" id="CP002271">
    <property type="protein sequence ID" value="ADO68697.1"/>
    <property type="molecule type" value="Genomic_DNA"/>
</dbReference>
<evidence type="ECO:0000313" key="2">
    <source>
        <dbReference type="Proteomes" id="UP000001351"/>
    </source>
</evidence>
<dbReference type="AlphaFoldDB" id="E3FZN2"/>
<dbReference type="HOGENOM" id="CLU_1097989_0_0_7"/>
<accession>E3FZN2</accession>
<name>E3FZN2_STIAD</name>
<dbReference type="KEGG" id="sur:STAUR_0893"/>
<reference evidence="1 2" key="1">
    <citation type="journal article" date="2011" name="Mol. Biol. Evol.">
        <title>Comparative genomic analysis of fruiting body formation in Myxococcales.</title>
        <authorList>
            <person name="Huntley S."/>
            <person name="Hamann N."/>
            <person name="Wegener-Feldbrugge S."/>
            <person name="Treuner-Lange A."/>
            <person name="Kube M."/>
            <person name="Reinhardt R."/>
            <person name="Klages S."/>
            <person name="Muller R."/>
            <person name="Ronning C.M."/>
            <person name="Nierman W.C."/>
            <person name="Sogaard-Andersen L."/>
        </authorList>
    </citation>
    <scope>NUCLEOTIDE SEQUENCE [LARGE SCALE GENOMIC DNA]</scope>
    <source>
        <strain evidence="1 2">DW4/3-1</strain>
    </source>
</reference>
<organism evidence="1 2">
    <name type="scientific">Stigmatella aurantiaca (strain DW4/3-1)</name>
    <dbReference type="NCBI Taxonomy" id="378806"/>
    <lineage>
        <taxon>Bacteria</taxon>
        <taxon>Pseudomonadati</taxon>
        <taxon>Myxococcota</taxon>
        <taxon>Myxococcia</taxon>
        <taxon>Myxococcales</taxon>
        <taxon>Cystobacterineae</taxon>
        <taxon>Archangiaceae</taxon>
        <taxon>Stigmatella</taxon>
    </lineage>
</organism>
<gene>
    <name evidence="1" type="ordered locus">STAUR_0893</name>
</gene>
<proteinExistence type="predicted"/>
<keyword evidence="2" id="KW-1185">Reference proteome</keyword>
<evidence type="ECO:0000313" key="1">
    <source>
        <dbReference type="EMBL" id="ADO68697.1"/>
    </source>
</evidence>
<protein>
    <submittedName>
        <fullName evidence="1">Conserved uncharacterized protein</fullName>
    </submittedName>
</protein>
<dbReference type="STRING" id="378806.STAUR_0893"/>
<dbReference type="OrthoDB" id="5384738at2"/>
<sequence>MPFLTLNGLTVPVVEGRRRQVSIGQDSRAFSGAYRLGRRAVRREWEFRTGPLSLDESEALRRLIMGDGHVLSFDTDNYTSRGLGQASGAGVLIPGGKFGSAMRFASNGSGSWALQLGPEWTTMHYRYDPGPAAWRHYIFRSDGSYWVQGLAVPPADGLSITSGTLTLTSFGISSDFDDVVAMPFRVPGTWIAELYAWHSARPWSSLPFLTAGGTFAPSEVKVLGEARDGEFVEFVRGGTRLVGERFDFTLREV</sequence>